<name>A0A8T9Q339_9BACT</name>
<accession>A0A8T9Q339</accession>
<evidence type="ECO:0000313" key="2">
    <source>
        <dbReference type="Proteomes" id="UP000831796"/>
    </source>
</evidence>
<protein>
    <submittedName>
        <fullName evidence="1">Uncharacterized protein</fullName>
    </submittedName>
</protein>
<keyword evidence="2" id="KW-1185">Reference proteome</keyword>
<dbReference type="AlphaFoldDB" id="A0A8T9Q339"/>
<dbReference type="KEGG" id="hcu:MUN79_16145"/>
<gene>
    <name evidence="1" type="ORF">MUN79_16145</name>
</gene>
<organism evidence="1 2">
    <name type="scientific">Hymenobacter cellulosilyticus</name>
    <dbReference type="NCBI Taxonomy" id="2932248"/>
    <lineage>
        <taxon>Bacteria</taxon>
        <taxon>Pseudomonadati</taxon>
        <taxon>Bacteroidota</taxon>
        <taxon>Cytophagia</taxon>
        <taxon>Cytophagales</taxon>
        <taxon>Hymenobacteraceae</taxon>
        <taxon>Hymenobacter</taxon>
    </lineage>
</organism>
<evidence type="ECO:0000313" key="1">
    <source>
        <dbReference type="EMBL" id="UOQ70278.1"/>
    </source>
</evidence>
<dbReference type="EMBL" id="CP095046">
    <property type="protein sequence ID" value="UOQ70278.1"/>
    <property type="molecule type" value="Genomic_DNA"/>
</dbReference>
<dbReference type="Proteomes" id="UP000831796">
    <property type="component" value="Chromosome"/>
</dbReference>
<dbReference type="RefSeq" id="WP_244673701.1">
    <property type="nucleotide sequence ID" value="NZ_CP095046.1"/>
</dbReference>
<reference evidence="1" key="1">
    <citation type="submission" date="2022-04" db="EMBL/GenBank/DDBJ databases">
        <title>Hymenobacter sp. isolated from the air.</title>
        <authorList>
            <person name="Won M."/>
            <person name="Lee C.-M."/>
            <person name="Woen H.-Y."/>
            <person name="Kwon S.-W."/>
        </authorList>
    </citation>
    <scope>NUCLEOTIDE SEQUENCE</scope>
    <source>
        <strain evidence="1">5116S-3</strain>
    </source>
</reference>
<sequence length="233" mass="26537">MGGEVDYTMRSDAGESARLNQAWQELGDWYKRLSQQKKELLNQTADEDSPLLEAIICVSSLRAIVHYGNHVIGLAARLFELSTQENKTWSDKQNITGYCMGVVRNAWLIPFRMVQLLDKAQDTVAVYSHLPDFEEIKRLISSIYTQVRESGALSKLCHALDQHYRAHIDNPVVGSLRLDTDIRYDAQYALINRVLELYQPVFELIKLVTAANDSLVKALPNPVVRLPDRKLPR</sequence>
<proteinExistence type="predicted"/>